<comment type="caution">
    <text evidence="1">The sequence shown here is derived from an EMBL/GenBank/DDBJ whole genome shotgun (WGS) entry which is preliminary data.</text>
</comment>
<protein>
    <submittedName>
        <fullName evidence="1">Uncharacterized protein</fullName>
    </submittedName>
</protein>
<dbReference type="EMBL" id="VNHU01000004">
    <property type="protein sequence ID" value="TYP74409.1"/>
    <property type="molecule type" value="Genomic_DNA"/>
</dbReference>
<dbReference type="Proteomes" id="UP000324376">
    <property type="component" value="Unassembled WGS sequence"/>
</dbReference>
<name>A0A5S5C5J0_9FLAO</name>
<organism evidence="1 2">
    <name type="scientific">Aquimarina intermedia</name>
    <dbReference type="NCBI Taxonomy" id="350814"/>
    <lineage>
        <taxon>Bacteria</taxon>
        <taxon>Pseudomonadati</taxon>
        <taxon>Bacteroidota</taxon>
        <taxon>Flavobacteriia</taxon>
        <taxon>Flavobacteriales</taxon>
        <taxon>Flavobacteriaceae</taxon>
        <taxon>Aquimarina</taxon>
    </lineage>
</organism>
<evidence type="ECO:0000313" key="2">
    <source>
        <dbReference type="Proteomes" id="UP000324376"/>
    </source>
</evidence>
<proteinExistence type="predicted"/>
<gene>
    <name evidence="1" type="ORF">BD809_104229</name>
</gene>
<keyword evidence="2" id="KW-1185">Reference proteome</keyword>
<sequence length="85" mass="10453">MHYNKYCDRHFKGHQVHYCYESESYKFSYSSYIYIIWMTCIVVNPADVHRPAKAQFQKTDKIDPRLLCKELKDERFKDIDIRRKI</sequence>
<evidence type="ECO:0000313" key="1">
    <source>
        <dbReference type="EMBL" id="TYP74409.1"/>
    </source>
</evidence>
<reference evidence="1 2" key="1">
    <citation type="submission" date="2019-07" db="EMBL/GenBank/DDBJ databases">
        <title>Genomic Encyclopedia of Archaeal and Bacterial Type Strains, Phase II (KMG-II): from individual species to whole genera.</title>
        <authorList>
            <person name="Goeker M."/>
        </authorList>
    </citation>
    <scope>NUCLEOTIDE SEQUENCE [LARGE SCALE GENOMIC DNA]</scope>
    <source>
        <strain evidence="1 2">DSM 17527</strain>
    </source>
</reference>
<dbReference type="AlphaFoldDB" id="A0A5S5C5J0"/>
<accession>A0A5S5C5J0</accession>